<feature type="compositionally biased region" description="Basic residues" evidence="1">
    <location>
        <begin position="293"/>
        <end position="302"/>
    </location>
</feature>
<dbReference type="PANTHER" id="PTHR46086">
    <property type="entry name" value="ALPHA/BETA-HYDROLASES SUPERFAMILY PROTEIN"/>
    <property type="match status" value="1"/>
</dbReference>
<dbReference type="GO" id="GO:0006629">
    <property type="term" value="P:lipid metabolic process"/>
    <property type="evidence" value="ECO:0007669"/>
    <property type="project" value="InterPro"/>
</dbReference>
<reference evidence="4" key="1">
    <citation type="journal article" date="2014" name="Science">
        <title>Ancient hybridizations among the ancestral genomes of bread wheat.</title>
        <authorList>
            <consortium name="International Wheat Genome Sequencing Consortium,"/>
            <person name="Marcussen T."/>
            <person name="Sandve S.R."/>
            <person name="Heier L."/>
            <person name="Spannagl M."/>
            <person name="Pfeifer M."/>
            <person name="Jakobsen K.S."/>
            <person name="Wulff B.B."/>
            <person name="Steuernagel B."/>
            <person name="Mayer K.F."/>
            <person name="Olsen O.A."/>
        </authorList>
    </citation>
    <scope>NUCLEOTIDE SEQUENCE [LARGE SCALE GENOMIC DNA]</scope>
    <source>
        <strain evidence="4">cv. AL8/78</strain>
    </source>
</reference>
<feature type="compositionally biased region" description="Low complexity" evidence="1">
    <location>
        <begin position="316"/>
        <end position="325"/>
    </location>
</feature>
<dbReference type="EnsemblPlants" id="AET1Gv20256500.4">
    <property type="protein sequence ID" value="AET1Gv20256500.4"/>
    <property type="gene ID" value="AET1Gv20256500"/>
</dbReference>
<proteinExistence type="predicted"/>
<dbReference type="PANTHER" id="PTHR46086:SF17">
    <property type="entry name" value="ALPHA_BETA-HYDROLASES SUPERFAMILY PROTEIN"/>
    <property type="match status" value="1"/>
</dbReference>
<dbReference type="Proteomes" id="UP000015105">
    <property type="component" value="Chromosome 1D"/>
</dbReference>
<dbReference type="InterPro" id="IPR044819">
    <property type="entry name" value="OBL-like"/>
</dbReference>
<reference evidence="4" key="2">
    <citation type="journal article" date="2017" name="Nat. Plants">
        <title>The Aegilops tauschii genome reveals multiple impacts of transposons.</title>
        <authorList>
            <person name="Zhao G."/>
            <person name="Zou C."/>
            <person name="Li K."/>
            <person name="Wang K."/>
            <person name="Li T."/>
            <person name="Gao L."/>
            <person name="Zhang X."/>
            <person name="Wang H."/>
            <person name="Yang Z."/>
            <person name="Liu X."/>
            <person name="Jiang W."/>
            <person name="Mao L."/>
            <person name="Kong X."/>
            <person name="Jiao Y."/>
            <person name="Jia J."/>
        </authorList>
    </citation>
    <scope>NUCLEOTIDE SEQUENCE [LARGE SCALE GENOMIC DNA]</scope>
    <source>
        <strain evidence="4">cv. AL8/78</strain>
    </source>
</reference>
<accession>A0A452Y1M8</accession>
<keyword evidence="2" id="KW-0472">Membrane</keyword>
<reference evidence="3" key="5">
    <citation type="journal article" date="2021" name="G3 (Bethesda)">
        <title>Aegilops tauschii genome assembly Aet v5.0 features greater sequence contiguity and improved annotation.</title>
        <authorList>
            <person name="Wang L."/>
            <person name="Zhu T."/>
            <person name="Rodriguez J.C."/>
            <person name="Deal K.R."/>
            <person name="Dubcovsky J."/>
            <person name="McGuire P.E."/>
            <person name="Lux T."/>
            <person name="Spannagl M."/>
            <person name="Mayer K.F.X."/>
            <person name="Baldrich P."/>
            <person name="Meyers B.C."/>
            <person name="Huo N."/>
            <person name="Gu Y.Q."/>
            <person name="Zhou H."/>
            <person name="Devos K.M."/>
            <person name="Bennetzen J.L."/>
            <person name="Unver T."/>
            <person name="Budak H."/>
            <person name="Gulick P.J."/>
            <person name="Galiba G."/>
            <person name="Kalapos B."/>
            <person name="Nelson D.R."/>
            <person name="Li P."/>
            <person name="You F.M."/>
            <person name="Luo M.C."/>
            <person name="Dvorak J."/>
        </authorList>
    </citation>
    <scope>NUCLEOTIDE SEQUENCE [LARGE SCALE GENOMIC DNA]</scope>
    <source>
        <strain evidence="3">cv. AL8/78</strain>
    </source>
</reference>
<feature type="compositionally biased region" description="Gly residues" evidence="1">
    <location>
        <begin position="483"/>
        <end position="496"/>
    </location>
</feature>
<feature type="compositionally biased region" description="Low complexity" evidence="1">
    <location>
        <begin position="465"/>
        <end position="476"/>
    </location>
</feature>
<feature type="compositionally biased region" description="Low complexity" evidence="1">
    <location>
        <begin position="497"/>
        <end position="511"/>
    </location>
</feature>
<organism evidence="3 4">
    <name type="scientific">Aegilops tauschii subsp. strangulata</name>
    <name type="common">Goatgrass</name>
    <dbReference type="NCBI Taxonomy" id="200361"/>
    <lineage>
        <taxon>Eukaryota</taxon>
        <taxon>Viridiplantae</taxon>
        <taxon>Streptophyta</taxon>
        <taxon>Embryophyta</taxon>
        <taxon>Tracheophyta</taxon>
        <taxon>Spermatophyta</taxon>
        <taxon>Magnoliopsida</taxon>
        <taxon>Liliopsida</taxon>
        <taxon>Poales</taxon>
        <taxon>Poaceae</taxon>
        <taxon>BOP clade</taxon>
        <taxon>Pooideae</taxon>
        <taxon>Triticodae</taxon>
        <taxon>Triticeae</taxon>
        <taxon>Triticinae</taxon>
        <taxon>Aegilops</taxon>
    </lineage>
</organism>
<reference evidence="3" key="3">
    <citation type="journal article" date="2017" name="Nature">
        <title>Genome sequence of the progenitor of the wheat D genome Aegilops tauschii.</title>
        <authorList>
            <person name="Luo M.C."/>
            <person name="Gu Y.Q."/>
            <person name="Puiu D."/>
            <person name="Wang H."/>
            <person name="Twardziok S.O."/>
            <person name="Deal K.R."/>
            <person name="Huo N."/>
            <person name="Zhu T."/>
            <person name="Wang L."/>
            <person name="Wang Y."/>
            <person name="McGuire P.E."/>
            <person name="Liu S."/>
            <person name="Long H."/>
            <person name="Ramasamy R.K."/>
            <person name="Rodriguez J.C."/>
            <person name="Van S.L."/>
            <person name="Yuan L."/>
            <person name="Wang Z."/>
            <person name="Xia Z."/>
            <person name="Xiao L."/>
            <person name="Anderson O.D."/>
            <person name="Ouyang S."/>
            <person name="Liang Y."/>
            <person name="Zimin A.V."/>
            <person name="Pertea G."/>
            <person name="Qi P."/>
            <person name="Bennetzen J.L."/>
            <person name="Dai X."/>
            <person name="Dawson M.W."/>
            <person name="Muller H.G."/>
            <person name="Kugler K."/>
            <person name="Rivarola-Duarte L."/>
            <person name="Spannagl M."/>
            <person name="Mayer K.F.X."/>
            <person name="Lu F.H."/>
            <person name="Bevan M.W."/>
            <person name="Leroy P."/>
            <person name="Li P."/>
            <person name="You F.M."/>
            <person name="Sun Q."/>
            <person name="Liu Z."/>
            <person name="Lyons E."/>
            <person name="Wicker T."/>
            <person name="Salzberg S.L."/>
            <person name="Devos K.M."/>
            <person name="Dvorak J."/>
        </authorList>
    </citation>
    <scope>NUCLEOTIDE SEQUENCE [LARGE SCALE GENOMIC DNA]</scope>
    <source>
        <strain evidence="3">cv. AL8/78</strain>
    </source>
</reference>
<name>A0A452Y1M8_AEGTS</name>
<feature type="region of interest" description="Disordered" evidence="1">
    <location>
        <begin position="288"/>
        <end position="422"/>
    </location>
</feature>
<evidence type="ECO:0000256" key="2">
    <source>
        <dbReference type="SAM" id="Phobius"/>
    </source>
</evidence>
<sequence>STRPSASMAAAGSAAAGRHKLGEEKLIIRPEKVRFIDILSLLILRRPITSYAFIDAGDQTTHDVGVTPGDIFVVLTQIIQKALAAAYYPAKIIGAIVELLLNFFALNGGLLGIVWNIIRFKLVIPRREAANYRTMIGMIDGRTELKPAPAASVGDMRQLQVLDVVVSGEVADLESGGYVTAGTPLVLRQYLILEITVMAAKIAYENAAFVKNVVNNVWKFNFVGFYNGWNRDRVASINLYVRMCRVSEGGHDAGVRFHGPGQGCERGGGGVPWHGAIQHAGLVDGREPVVAGHGRHGPRPRRLPQGAGSPGGGRQGRQPRLPQGRPQRRRPSRQGHRLLQAPRGDPRPAQSSPAGAARDHRPQPRRRARRRLPGAAGAARGDGDPGQARHRADLRAAARGRRHLRQLLPRRGGEGDGLLPRGVPVRRGAAGAVRRAARGGVHPRRLLRLLRRVVRREGAPRRRAQPQLLRPALPALHVRQRAGGPGEGGLPLGEGRQGLPRGPRLPALPRLRPARPRTCLPQPARLRQRRPPRPHRPQVTL</sequence>
<feature type="compositionally biased region" description="Basic residues" evidence="1">
    <location>
        <begin position="363"/>
        <end position="372"/>
    </location>
</feature>
<feature type="transmembrane region" description="Helical" evidence="2">
    <location>
        <begin position="92"/>
        <end position="118"/>
    </location>
</feature>
<dbReference type="STRING" id="200361.A0A452Y1M8"/>
<feature type="region of interest" description="Disordered" evidence="1">
    <location>
        <begin position="458"/>
        <end position="541"/>
    </location>
</feature>
<keyword evidence="2" id="KW-0812">Transmembrane</keyword>
<evidence type="ECO:0000313" key="3">
    <source>
        <dbReference type="EnsemblPlants" id="AET1Gv20256500.4"/>
    </source>
</evidence>
<keyword evidence="2" id="KW-1133">Transmembrane helix</keyword>
<dbReference type="AlphaFoldDB" id="A0A452Y1M8"/>
<reference evidence="3" key="4">
    <citation type="submission" date="2019-03" db="UniProtKB">
        <authorList>
            <consortium name="EnsemblPlants"/>
        </authorList>
    </citation>
    <scope>IDENTIFICATION</scope>
</reference>
<feature type="compositionally biased region" description="Basic residues" evidence="1">
    <location>
        <begin position="526"/>
        <end position="541"/>
    </location>
</feature>
<protein>
    <submittedName>
        <fullName evidence="3">Uncharacterized protein</fullName>
    </submittedName>
</protein>
<evidence type="ECO:0000256" key="1">
    <source>
        <dbReference type="SAM" id="MobiDB-lite"/>
    </source>
</evidence>
<dbReference type="Gramene" id="AET1Gv20256500.4">
    <property type="protein sequence ID" value="AET1Gv20256500.4"/>
    <property type="gene ID" value="AET1Gv20256500"/>
</dbReference>
<keyword evidence="4" id="KW-1185">Reference proteome</keyword>
<feature type="compositionally biased region" description="Basic residues" evidence="1">
    <location>
        <begin position="326"/>
        <end position="336"/>
    </location>
</feature>
<evidence type="ECO:0000313" key="4">
    <source>
        <dbReference type="Proteomes" id="UP000015105"/>
    </source>
</evidence>
<dbReference type="GO" id="GO:0004806">
    <property type="term" value="F:triacylglycerol lipase activity"/>
    <property type="evidence" value="ECO:0007669"/>
    <property type="project" value="InterPro"/>
</dbReference>